<keyword evidence="2" id="KW-1185">Reference proteome</keyword>
<organism evidence="1 2">
    <name type="scientific">Microbotryum silenes-dioicae</name>
    <dbReference type="NCBI Taxonomy" id="796604"/>
    <lineage>
        <taxon>Eukaryota</taxon>
        <taxon>Fungi</taxon>
        <taxon>Dikarya</taxon>
        <taxon>Basidiomycota</taxon>
        <taxon>Pucciniomycotina</taxon>
        <taxon>Microbotryomycetes</taxon>
        <taxon>Microbotryales</taxon>
        <taxon>Microbotryaceae</taxon>
        <taxon>Microbotryum</taxon>
    </lineage>
</organism>
<gene>
    <name evidence="1" type="primary">BQ5605_C002g01024</name>
    <name evidence="1" type="ORF">BQ5605_C002G01024</name>
</gene>
<dbReference type="EMBL" id="FQNC01000041">
    <property type="protein sequence ID" value="SGY29188.1"/>
    <property type="molecule type" value="Genomic_DNA"/>
</dbReference>
<sequence>MDTIAYLMFMNHVFMYIVHSRYTNIFFKIRIPEGVTEIEIIPVEFTCCPPLVRNASRRAVLEISMFLADGIRGY</sequence>
<accession>A0A2X0NVA1</accession>
<proteinExistence type="predicted"/>
<evidence type="ECO:0000313" key="1">
    <source>
        <dbReference type="EMBL" id="SGY29188.1"/>
    </source>
</evidence>
<evidence type="ECO:0000313" key="2">
    <source>
        <dbReference type="Proteomes" id="UP000249464"/>
    </source>
</evidence>
<dbReference type="AlphaFoldDB" id="A0A2X0NVA1"/>
<name>A0A2X0NVA1_9BASI</name>
<dbReference type="Proteomes" id="UP000249464">
    <property type="component" value="Unassembled WGS sequence"/>
</dbReference>
<reference evidence="1 2" key="1">
    <citation type="submission" date="2016-11" db="EMBL/GenBank/DDBJ databases">
        <authorList>
            <person name="Jaros S."/>
            <person name="Januszkiewicz K."/>
            <person name="Wedrychowicz H."/>
        </authorList>
    </citation>
    <scope>NUCLEOTIDE SEQUENCE [LARGE SCALE GENOMIC DNA]</scope>
</reference>
<protein>
    <submittedName>
        <fullName evidence="1">BQ5605_C002g01024 protein</fullName>
    </submittedName>
</protein>